<dbReference type="EMBL" id="CP140154">
    <property type="protein sequence ID" value="WQG90239.1"/>
    <property type="molecule type" value="Genomic_DNA"/>
</dbReference>
<evidence type="ECO:0000313" key="2">
    <source>
        <dbReference type="EMBL" id="WQG90239.1"/>
    </source>
</evidence>
<dbReference type="STRING" id="1004.SAMN05661012_04497"/>
<keyword evidence="4" id="KW-1185">Reference proteome</keyword>
<dbReference type="EMBL" id="FPIZ01000015">
    <property type="protein sequence ID" value="SFW77285.1"/>
    <property type="molecule type" value="Genomic_DNA"/>
</dbReference>
<sequence>MSTKISKFLEKRGKPVVGKSSIPEEAVRNSPFIIKKIEQAKRRLKDHPFPIELLKAK</sequence>
<evidence type="ECO:0000313" key="3">
    <source>
        <dbReference type="Proteomes" id="UP000183788"/>
    </source>
</evidence>
<proteinExistence type="predicted"/>
<evidence type="ECO:0000313" key="1">
    <source>
        <dbReference type="EMBL" id="SFW77285.1"/>
    </source>
</evidence>
<gene>
    <name evidence="1" type="ORF">SAMN05661012_04497</name>
    <name evidence="2" type="ORF">SR876_01935</name>
</gene>
<accession>A0A1K1RZN7</accession>
<organism evidence="1 3">
    <name type="scientific">Chitinophaga sancti</name>
    <dbReference type="NCBI Taxonomy" id="1004"/>
    <lineage>
        <taxon>Bacteria</taxon>
        <taxon>Pseudomonadati</taxon>
        <taxon>Bacteroidota</taxon>
        <taxon>Chitinophagia</taxon>
        <taxon>Chitinophagales</taxon>
        <taxon>Chitinophagaceae</taxon>
        <taxon>Chitinophaga</taxon>
    </lineage>
</organism>
<protein>
    <submittedName>
        <fullName evidence="1">Uncharacterized protein</fullName>
    </submittedName>
</protein>
<dbReference type="Proteomes" id="UP000183788">
    <property type="component" value="Unassembled WGS sequence"/>
</dbReference>
<dbReference type="Proteomes" id="UP001326715">
    <property type="component" value="Chromosome"/>
</dbReference>
<reference evidence="1 3" key="1">
    <citation type="submission" date="2016-11" db="EMBL/GenBank/DDBJ databases">
        <authorList>
            <person name="Jaros S."/>
            <person name="Januszkiewicz K."/>
            <person name="Wedrychowicz H."/>
        </authorList>
    </citation>
    <scope>NUCLEOTIDE SEQUENCE [LARGE SCALE GENOMIC DNA]</scope>
    <source>
        <strain evidence="1 3">DSM 784</strain>
    </source>
</reference>
<evidence type="ECO:0000313" key="4">
    <source>
        <dbReference type="Proteomes" id="UP001326715"/>
    </source>
</evidence>
<reference evidence="2 4" key="2">
    <citation type="submission" date="2023-11" db="EMBL/GenBank/DDBJ databases">
        <title>MicrobeMod: A computational toolkit for identifying prokaryotic methylation and restriction-modification with nanopore sequencing.</title>
        <authorList>
            <person name="Crits-Christoph A."/>
            <person name="Kang S.C."/>
            <person name="Lee H."/>
            <person name="Ostrov N."/>
        </authorList>
    </citation>
    <scope>NUCLEOTIDE SEQUENCE [LARGE SCALE GENOMIC DNA]</scope>
    <source>
        <strain evidence="2 4">ATCC 23090</strain>
    </source>
</reference>
<dbReference type="RefSeq" id="WP_177318668.1">
    <property type="nucleotide sequence ID" value="NZ_CP139972.1"/>
</dbReference>
<name>A0A1K1RZN7_9BACT</name>
<dbReference type="AlphaFoldDB" id="A0A1K1RZN7"/>